<comment type="similarity">
    <text evidence="1 2">Belongs to the enoyl-CoA hydratase/isomerase family.</text>
</comment>
<protein>
    <submittedName>
        <fullName evidence="3">Crotonase/enoyl-CoA hydratase family protein</fullName>
    </submittedName>
</protein>
<dbReference type="PROSITE" id="PS00166">
    <property type="entry name" value="ENOYL_COA_HYDRATASE"/>
    <property type="match status" value="1"/>
</dbReference>
<dbReference type="SUPFAM" id="SSF52096">
    <property type="entry name" value="ClpP/crotonase"/>
    <property type="match status" value="1"/>
</dbReference>
<evidence type="ECO:0000256" key="2">
    <source>
        <dbReference type="RuleBase" id="RU003707"/>
    </source>
</evidence>
<evidence type="ECO:0000313" key="3">
    <source>
        <dbReference type="EMBL" id="MFD1333163.1"/>
    </source>
</evidence>
<keyword evidence="4" id="KW-1185">Reference proteome</keyword>
<dbReference type="Gene3D" id="6.20.390.30">
    <property type="match status" value="1"/>
</dbReference>
<dbReference type="Pfam" id="PF00378">
    <property type="entry name" value="ECH_1"/>
    <property type="match status" value="1"/>
</dbReference>
<dbReference type="NCBIfam" id="NF006452">
    <property type="entry name" value="PRK08788.1"/>
    <property type="match status" value="1"/>
</dbReference>
<dbReference type="EMBL" id="JBHTMX010000176">
    <property type="protein sequence ID" value="MFD1333163.1"/>
    <property type="molecule type" value="Genomic_DNA"/>
</dbReference>
<dbReference type="RefSeq" id="WP_378776469.1">
    <property type="nucleotide sequence ID" value="NZ_JBHTMX010000176.1"/>
</dbReference>
<gene>
    <name evidence="3" type="ORF">ACFQ4O_14255</name>
</gene>
<organism evidence="3 4">
    <name type="scientific">Methylopila musalis</name>
    <dbReference type="NCBI Taxonomy" id="1134781"/>
    <lineage>
        <taxon>Bacteria</taxon>
        <taxon>Pseudomonadati</taxon>
        <taxon>Pseudomonadota</taxon>
        <taxon>Alphaproteobacteria</taxon>
        <taxon>Hyphomicrobiales</taxon>
        <taxon>Methylopilaceae</taxon>
        <taxon>Methylopila</taxon>
    </lineage>
</organism>
<dbReference type="Gene3D" id="3.90.226.10">
    <property type="entry name" value="2-enoyl-CoA Hydratase, Chain A, domain 1"/>
    <property type="match status" value="1"/>
</dbReference>
<name>A0ABW3ZAC7_9HYPH</name>
<dbReference type="InterPro" id="IPR018376">
    <property type="entry name" value="Enoyl-CoA_hyd/isom_CS"/>
</dbReference>
<evidence type="ECO:0000313" key="4">
    <source>
        <dbReference type="Proteomes" id="UP001597171"/>
    </source>
</evidence>
<reference evidence="4" key="1">
    <citation type="journal article" date="2019" name="Int. J. Syst. Evol. Microbiol.">
        <title>The Global Catalogue of Microorganisms (GCM) 10K type strain sequencing project: providing services to taxonomists for standard genome sequencing and annotation.</title>
        <authorList>
            <consortium name="The Broad Institute Genomics Platform"/>
            <consortium name="The Broad Institute Genome Sequencing Center for Infectious Disease"/>
            <person name="Wu L."/>
            <person name="Ma J."/>
        </authorList>
    </citation>
    <scope>NUCLEOTIDE SEQUENCE [LARGE SCALE GENOMIC DNA]</scope>
    <source>
        <strain evidence="4">CCUG 61696</strain>
    </source>
</reference>
<dbReference type="Proteomes" id="UP001597171">
    <property type="component" value="Unassembled WGS sequence"/>
</dbReference>
<evidence type="ECO:0000256" key="1">
    <source>
        <dbReference type="ARBA" id="ARBA00005254"/>
    </source>
</evidence>
<dbReference type="InterPro" id="IPR001753">
    <property type="entry name" value="Enoyl-CoA_hydra/iso"/>
</dbReference>
<accession>A0ABW3ZAC7</accession>
<proteinExistence type="inferred from homology"/>
<dbReference type="PANTHER" id="PTHR11941:SF54">
    <property type="entry name" value="ENOYL-COA HYDRATASE, MITOCHONDRIAL"/>
    <property type="match status" value="1"/>
</dbReference>
<dbReference type="PANTHER" id="PTHR11941">
    <property type="entry name" value="ENOYL-COA HYDRATASE-RELATED"/>
    <property type="match status" value="1"/>
</dbReference>
<sequence>MAPFSFAGPRSLFGVDGARLGFPRRSQGAAAEATPAATPQFRTFTELEVAYDAAQGVCWCWMTPAGAPSFTPGLLADLKSCAGDIHYAFDRGAADGPAPVTHMVLGSRTPQIYNLGGDLERFAGWIRTRDREALRAYAYACIDVLHDNAIGFGHDVTTVALVQGDALGGGFETALSCHLIVAERGVKFGLPEILFNLFPGMGASSLLARRVGLAQAERLMTSGQLYLAEELHALGIVHVLAEPGEGVAETNRLITRNMRRRNGFSAMVRASQRVWPLPFEELRDVTDIWVEAALRLDPIDLRKMERLVAAQDKRLAANAAMTSGGGA</sequence>
<dbReference type="CDD" id="cd06558">
    <property type="entry name" value="crotonase-like"/>
    <property type="match status" value="1"/>
</dbReference>
<dbReference type="InterPro" id="IPR029045">
    <property type="entry name" value="ClpP/crotonase-like_dom_sf"/>
</dbReference>
<comment type="caution">
    <text evidence="3">The sequence shown here is derived from an EMBL/GenBank/DDBJ whole genome shotgun (WGS) entry which is preliminary data.</text>
</comment>